<dbReference type="EMBL" id="LR134510">
    <property type="protein sequence ID" value="VEJ08660.1"/>
    <property type="molecule type" value="Genomic_DNA"/>
</dbReference>
<dbReference type="RefSeq" id="WP_126600778.1">
    <property type="nucleotide sequence ID" value="NZ_LR134510.1"/>
</dbReference>
<feature type="active site" description="O-isoaspartyl threonine intermediate" evidence="3">
    <location>
        <position position="35"/>
    </location>
</feature>
<dbReference type="PRINTS" id="PR00139">
    <property type="entry name" value="ASNGLNASE"/>
</dbReference>
<evidence type="ECO:0000259" key="10">
    <source>
        <dbReference type="Pfam" id="PF17763"/>
    </source>
</evidence>
<keyword evidence="12" id="KW-1185">Reference proteome</keyword>
<dbReference type="NCBIfam" id="TIGR00520">
    <property type="entry name" value="asnASE_II"/>
    <property type="match status" value="1"/>
</dbReference>
<dbReference type="PIRSF" id="PIRSF500176">
    <property type="entry name" value="L_ASNase"/>
    <property type="match status" value="1"/>
</dbReference>
<feature type="signal peptide" evidence="8">
    <location>
        <begin position="1"/>
        <end position="23"/>
    </location>
</feature>
<accession>A0A448TRR1</accession>
<feature type="binding site" evidence="4">
    <location>
        <begin position="112"/>
        <end position="113"/>
    </location>
    <ligand>
        <name>substrate</name>
    </ligand>
</feature>
<dbReference type="PROSITE" id="PS51732">
    <property type="entry name" value="ASN_GLN_ASE_3"/>
    <property type="match status" value="1"/>
</dbReference>
<evidence type="ECO:0000256" key="4">
    <source>
        <dbReference type="PIRSR" id="PIRSR001220-2"/>
    </source>
</evidence>
<dbReference type="InterPro" id="IPR020827">
    <property type="entry name" value="Asparaginase/glutaminase_AS1"/>
</dbReference>
<feature type="active site" evidence="6">
    <location>
        <position position="112"/>
    </location>
</feature>
<dbReference type="Pfam" id="PF00710">
    <property type="entry name" value="Asparaginase"/>
    <property type="match status" value="1"/>
</dbReference>
<dbReference type="CDD" id="cd08964">
    <property type="entry name" value="L-asparaginase_II"/>
    <property type="match status" value="1"/>
</dbReference>
<dbReference type="InterPro" id="IPR036152">
    <property type="entry name" value="Asp/glu_Ase-like_sf"/>
</dbReference>
<dbReference type="AlphaFoldDB" id="A0A448TRR1"/>
<evidence type="ECO:0000256" key="2">
    <source>
        <dbReference type="ARBA" id="ARBA00022801"/>
    </source>
</evidence>
<comment type="similarity">
    <text evidence="1 7">Belongs to the asparaginase 1 family.</text>
</comment>
<dbReference type="SMART" id="SM00870">
    <property type="entry name" value="Asparaginase"/>
    <property type="match status" value="1"/>
</dbReference>
<dbReference type="SUPFAM" id="SSF53774">
    <property type="entry name" value="Glutaminase/Asparaginase"/>
    <property type="match status" value="1"/>
</dbReference>
<dbReference type="GO" id="GO:0006528">
    <property type="term" value="P:asparagine metabolic process"/>
    <property type="evidence" value="ECO:0007669"/>
    <property type="project" value="InterPro"/>
</dbReference>
<dbReference type="EC" id="3.5.1.1" evidence="11"/>
<dbReference type="InterPro" id="IPR040919">
    <property type="entry name" value="Asparaginase_C"/>
</dbReference>
<dbReference type="OrthoDB" id="9788068at2"/>
<dbReference type="InterPro" id="IPR006034">
    <property type="entry name" value="Asparaginase/glutaminase-like"/>
</dbReference>
<dbReference type="PROSITE" id="PS00917">
    <property type="entry name" value="ASN_GLN_ASE_2"/>
    <property type="match status" value="1"/>
</dbReference>
<reference evidence="11 12" key="1">
    <citation type="submission" date="2018-12" db="EMBL/GenBank/DDBJ databases">
        <authorList>
            <consortium name="Pathogen Informatics"/>
        </authorList>
    </citation>
    <scope>NUCLEOTIDE SEQUENCE [LARGE SCALE GENOMIC DNA]</scope>
    <source>
        <strain evidence="11 12">NCTC12871</strain>
    </source>
</reference>
<evidence type="ECO:0000256" key="5">
    <source>
        <dbReference type="PROSITE-ProRule" id="PRU10099"/>
    </source>
</evidence>
<protein>
    <submittedName>
        <fullName evidence="11">L-asparaginase II</fullName>
        <ecNumber evidence="11">3.5.1.1</ecNumber>
    </submittedName>
</protein>
<dbReference type="InterPro" id="IPR027474">
    <property type="entry name" value="L-asparaginase_N"/>
</dbReference>
<dbReference type="Proteomes" id="UP000279799">
    <property type="component" value="Chromosome"/>
</dbReference>
<dbReference type="PANTHER" id="PTHR11707:SF28">
    <property type="entry name" value="60 KDA LYSOPHOSPHOLIPASE"/>
    <property type="match status" value="1"/>
</dbReference>
<dbReference type="GO" id="GO:0004067">
    <property type="term" value="F:asparaginase activity"/>
    <property type="evidence" value="ECO:0007669"/>
    <property type="project" value="UniProtKB-UniRule"/>
</dbReference>
<dbReference type="InterPro" id="IPR027473">
    <property type="entry name" value="L-asparaginase_C"/>
</dbReference>
<dbReference type="Gene3D" id="3.40.50.1170">
    <property type="entry name" value="L-asparaginase, N-terminal domain"/>
    <property type="match status" value="1"/>
</dbReference>
<feature type="domain" description="Asparaginase/glutaminase C-terminal" evidence="10">
    <location>
        <begin position="235"/>
        <end position="344"/>
    </location>
</feature>
<dbReference type="InterPro" id="IPR004550">
    <property type="entry name" value="AsnASE_II"/>
</dbReference>
<evidence type="ECO:0000256" key="7">
    <source>
        <dbReference type="RuleBase" id="RU004456"/>
    </source>
</evidence>
<evidence type="ECO:0000313" key="11">
    <source>
        <dbReference type="EMBL" id="VEJ08660.1"/>
    </source>
</evidence>
<feature type="active site" evidence="5">
    <location>
        <position position="35"/>
    </location>
</feature>
<evidence type="ECO:0000256" key="8">
    <source>
        <dbReference type="SAM" id="SignalP"/>
    </source>
</evidence>
<dbReference type="PIRSF" id="PIRSF001220">
    <property type="entry name" value="L-ASNase_gatD"/>
    <property type="match status" value="1"/>
</dbReference>
<feature type="domain" description="L-asparaginase N-terminal" evidence="9">
    <location>
        <begin position="26"/>
        <end position="217"/>
    </location>
</feature>
<dbReference type="FunFam" id="3.40.50.1170:FF:000001">
    <property type="entry name" value="L-asparaginase 2"/>
    <property type="match status" value="1"/>
</dbReference>
<name>A0A448TRR1_9PAST</name>
<dbReference type="InterPro" id="IPR027475">
    <property type="entry name" value="Asparaginase/glutaminase_AS2"/>
</dbReference>
<dbReference type="Gene3D" id="3.40.50.40">
    <property type="match status" value="1"/>
</dbReference>
<feature type="chain" id="PRO_5019357771" evidence="8">
    <location>
        <begin position="24"/>
        <end position="348"/>
    </location>
</feature>
<dbReference type="InterPro" id="IPR037152">
    <property type="entry name" value="L-asparaginase_N_sf"/>
</dbReference>
<evidence type="ECO:0000259" key="9">
    <source>
        <dbReference type="Pfam" id="PF00710"/>
    </source>
</evidence>
<gene>
    <name evidence="11" type="primary">ansB_1</name>
    <name evidence="11" type="ORF">NCTC12871_00062</name>
</gene>
<keyword evidence="8" id="KW-0732">Signal</keyword>
<evidence type="ECO:0000256" key="3">
    <source>
        <dbReference type="PIRSR" id="PIRSR001220-1"/>
    </source>
</evidence>
<evidence type="ECO:0000256" key="6">
    <source>
        <dbReference type="PROSITE-ProRule" id="PRU10100"/>
    </source>
</evidence>
<evidence type="ECO:0000256" key="1">
    <source>
        <dbReference type="ARBA" id="ARBA00010518"/>
    </source>
</evidence>
<sequence>MLKFIKPTFFTLCIATASANALALPHIAVLATGGTIAGAGESATQSNYTAGKLSVNHLVTAVPALAKIADITPIQVAQIGSQDMTDDVQLELAKTINRDCSDYDGFVITHGTDTLEETAYFLQLTTQCQKPIVLVGAMLPSTALGADGPRNLYNAVVTASDPETAHKGVVVSMNNIILSARDVIKTNTLQTDAFKGANYGKLGTIINGKVHYERQPARLYETAPFNITNITELPKVGIVYNHAGAQAVQTNALIAAGYQGIVSAGVGNGNIHKNIWKALEKATKDGIVVVRSSRVPSGPTTKSGEVDDKAQHWVAAGDLSPQKARILLQLALTQTHDWQKIQQDFDKY</sequence>
<dbReference type="NCBIfam" id="NF008304">
    <property type="entry name" value="PRK11096.1"/>
    <property type="match status" value="1"/>
</dbReference>
<keyword evidence="2 11" id="KW-0378">Hydrolase</keyword>
<evidence type="ECO:0000313" key="12">
    <source>
        <dbReference type="Proteomes" id="UP000279799"/>
    </source>
</evidence>
<feature type="binding site" evidence="4">
    <location>
        <position position="81"/>
    </location>
    <ligand>
        <name>substrate</name>
    </ligand>
</feature>
<proteinExistence type="inferred from homology"/>
<dbReference type="PROSITE" id="PS00144">
    <property type="entry name" value="ASN_GLN_ASE_1"/>
    <property type="match status" value="1"/>
</dbReference>
<dbReference type="KEGG" id="adp:NCTC12871_00062"/>
<dbReference type="PANTHER" id="PTHR11707">
    <property type="entry name" value="L-ASPARAGINASE"/>
    <property type="match status" value="1"/>
</dbReference>
<dbReference type="Pfam" id="PF17763">
    <property type="entry name" value="Asparaginase_C"/>
    <property type="match status" value="1"/>
</dbReference>
<organism evidence="11 12">
    <name type="scientific">Actinobacillus delphinicola</name>
    <dbReference type="NCBI Taxonomy" id="51161"/>
    <lineage>
        <taxon>Bacteria</taxon>
        <taxon>Pseudomonadati</taxon>
        <taxon>Pseudomonadota</taxon>
        <taxon>Gammaproteobacteria</taxon>
        <taxon>Pasteurellales</taxon>
        <taxon>Pasteurellaceae</taxon>
        <taxon>Actinobacillus</taxon>
    </lineage>
</organism>